<reference evidence="6 7" key="1">
    <citation type="submission" date="2012-08" db="EMBL/GenBank/DDBJ databases">
        <title>Whole genome shotgun sequence of Gordonia rhizosphera NBRC 16068.</title>
        <authorList>
            <person name="Takarada H."/>
            <person name="Isaki S."/>
            <person name="Hosoyama A."/>
            <person name="Tsuchikane K."/>
            <person name="Katsumata H."/>
            <person name="Baba S."/>
            <person name="Ohji S."/>
            <person name="Yamazaki S."/>
            <person name="Fujita N."/>
        </authorList>
    </citation>
    <scope>NUCLEOTIDE SEQUENCE [LARGE SCALE GENOMIC DNA]</scope>
    <source>
        <strain evidence="6 7">NBRC 16068</strain>
    </source>
</reference>
<dbReference type="InterPro" id="IPR011251">
    <property type="entry name" value="Luciferase-like_dom"/>
</dbReference>
<dbReference type="RefSeq" id="WP_006336120.1">
    <property type="nucleotide sequence ID" value="NZ_BAHC01000159.1"/>
</dbReference>
<keyword evidence="3" id="KW-0560">Oxidoreductase</keyword>
<dbReference type="PANTHER" id="PTHR42847">
    <property type="entry name" value="ALKANESULFONATE MONOOXYGENASE"/>
    <property type="match status" value="1"/>
</dbReference>
<sequence length="343" mass="38444">MEFGFLLGDQPLSTPPEEHLDLLLRNVEAGQRAGFTHFTIGQHFLYSDFRWLQPIPILARLAAEIDDHVRIGTTVLVGPLQHPVQLAEDLATLDIITGGKLIVGLGTGYLEREYAAFDKPYSKRYGMLEEQIEILTALWTQDRVTFDGQFWQLDDVTTHVHPIQKPRPPIWLGAMKKVGVRRAARSGDVWTITPQQTVDEVAQLVQIYVEERRARGLPLNPFPLRRELQVADSYDDALRDFAAVARGKYVSYASQGMGLLDQERVEREFLANVADHVLLGTGAQVCDQIAAIADRIPIGPLLIRPHWPGMDAEQSARYLERVGREVVAPLKDLRAVGFDALVA</sequence>
<dbReference type="Gene3D" id="3.20.20.30">
    <property type="entry name" value="Luciferase-like domain"/>
    <property type="match status" value="1"/>
</dbReference>
<evidence type="ECO:0000259" key="5">
    <source>
        <dbReference type="Pfam" id="PF00296"/>
    </source>
</evidence>
<dbReference type="InterPro" id="IPR050172">
    <property type="entry name" value="SsuD_RutA_monooxygenase"/>
</dbReference>
<dbReference type="STRING" id="1108045.GORHZ_159_00200"/>
<dbReference type="GO" id="GO:0046306">
    <property type="term" value="P:alkanesulfonate catabolic process"/>
    <property type="evidence" value="ECO:0007669"/>
    <property type="project" value="TreeGrafter"/>
</dbReference>
<keyword evidence="2" id="KW-0288">FMN</keyword>
<dbReference type="SUPFAM" id="SSF51679">
    <property type="entry name" value="Bacterial luciferase-like"/>
    <property type="match status" value="1"/>
</dbReference>
<keyword evidence="7" id="KW-1185">Reference proteome</keyword>
<keyword evidence="4" id="KW-0503">Monooxygenase</keyword>
<feature type="domain" description="Luciferase-like" evidence="5">
    <location>
        <begin position="1"/>
        <end position="294"/>
    </location>
</feature>
<evidence type="ECO:0000256" key="3">
    <source>
        <dbReference type="ARBA" id="ARBA00023002"/>
    </source>
</evidence>
<protein>
    <recommendedName>
        <fullName evidence="5">Luciferase-like domain-containing protein</fullName>
    </recommendedName>
</protein>
<dbReference type="Pfam" id="PF00296">
    <property type="entry name" value="Bac_luciferase"/>
    <property type="match status" value="1"/>
</dbReference>
<dbReference type="InterPro" id="IPR036661">
    <property type="entry name" value="Luciferase-like_sf"/>
</dbReference>
<dbReference type="AlphaFoldDB" id="K6WZS6"/>
<organism evidence="6 7">
    <name type="scientific">Gordonia rhizosphera NBRC 16068</name>
    <dbReference type="NCBI Taxonomy" id="1108045"/>
    <lineage>
        <taxon>Bacteria</taxon>
        <taxon>Bacillati</taxon>
        <taxon>Actinomycetota</taxon>
        <taxon>Actinomycetes</taxon>
        <taxon>Mycobacteriales</taxon>
        <taxon>Gordoniaceae</taxon>
        <taxon>Gordonia</taxon>
    </lineage>
</organism>
<evidence type="ECO:0000256" key="4">
    <source>
        <dbReference type="ARBA" id="ARBA00023033"/>
    </source>
</evidence>
<dbReference type="PANTHER" id="PTHR42847:SF4">
    <property type="entry name" value="ALKANESULFONATE MONOOXYGENASE-RELATED"/>
    <property type="match status" value="1"/>
</dbReference>
<evidence type="ECO:0000313" key="7">
    <source>
        <dbReference type="Proteomes" id="UP000008363"/>
    </source>
</evidence>
<proteinExistence type="predicted"/>
<comment type="caution">
    <text evidence="6">The sequence shown here is derived from an EMBL/GenBank/DDBJ whole genome shotgun (WGS) entry which is preliminary data.</text>
</comment>
<gene>
    <name evidence="6" type="ORF">GORHZ_159_00200</name>
</gene>
<dbReference type="Proteomes" id="UP000008363">
    <property type="component" value="Unassembled WGS sequence"/>
</dbReference>
<dbReference type="EMBL" id="BAHC01000159">
    <property type="protein sequence ID" value="GAB92064.1"/>
    <property type="molecule type" value="Genomic_DNA"/>
</dbReference>
<keyword evidence="1" id="KW-0285">Flavoprotein</keyword>
<dbReference type="GO" id="GO:0008726">
    <property type="term" value="F:alkanesulfonate monooxygenase activity"/>
    <property type="evidence" value="ECO:0007669"/>
    <property type="project" value="TreeGrafter"/>
</dbReference>
<dbReference type="eggNOG" id="COG2141">
    <property type="taxonomic scope" value="Bacteria"/>
</dbReference>
<dbReference type="OrthoDB" id="7903015at2"/>
<evidence type="ECO:0000256" key="2">
    <source>
        <dbReference type="ARBA" id="ARBA00022643"/>
    </source>
</evidence>
<accession>K6WZS6</accession>
<evidence type="ECO:0000313" key="6">
    <source>
        <dbReference type="EMBL" id="GAB92064.1"/>
    </source>
</evidence>
<name>K6WZS6_9ACTN</name>
<evidence type="ECO:0000256" key="1">
    <source>
        <dbReference type="ARBA" id="ARBA00022630"/>
    </source>
</evidence>